<dbReference type="GO" id="GO:0000981">
    <property type="term" value="F:DNA-binding transcription factor activity, RNA polymerase II-specific"/>
    <property type="evidence" value="ECO:0007669"/>
    <property type="project" value="InterPro"/>
</dbReference>
<reference evidence="8 9" key="1">
    <citation type="submission" date="2014-04" db="EMBL/GenBank/DDBJ databases">
        <authorList>
            <consortium name="DOE Joint Genome Institute"/>
            <person name="Kuo A."/>
            <person name="Kohler A."/>
            <person name="Costa M.D."/>
            <person name="Nagy L.G."/>
            <person name="Floudas D."/>
            <person name="Copeland A."/>
            <person name="Barry K.W."/>
            <person name="Cichocki N."/>
            <person name="Veneault-Fourrey C."/>
            <person name="LaButti K."/>
            <person name="Lindquist E.A."/>
            <person name="Lipzen A."/>
            <person name="Lundell T."/>
            <person name="Morin E."/>
            <person name="Murat C."/>
            <person name="Sun H."/>
            <person name="Tunlid A."/>
            <person name="Henrissat B."/>
            <person name="Grigoriev I.V."/>
            <person name="Hibbett D.S."/>
            <person name="Martin F."/>
            <person name="Nordberg H.P."/>
            <person name="Cantor M.N."/>
            <person name="Hua S.X."/>
        </authorList>
    </citation>
    <scope>NUCLEOTIDE SEQUENCE [LARGE SCALE GENOMIC DNA]</scope>
    <source>
        <strain evidence="8 9">441</strain>
    </source>
</reference>
<evidence type="ECO:0000256" key="2">
    <source>
        <dbReference type="ARBA" id="ARBA00022723"/>
    </source>
</evidence>
<dbReference type="EMBL" id="KN833695">
    <property type="protein sequence ID" value="KIK27597.1"/>
    <property type="molecule type" value="Genomic_DNA"/>
</dbReference>
<dbReference type="PROSITE" id="PS00463">
    <property type="entry name" value="ZN2_CY6_FUNGAL_1"/>
    <property type="match status" value="1"/>
</dbReference>
<dbReference type="GO" id="GO:0005634">
    <property type="term" value="C:nucleus"/>
    <property type="evidence" value="ECO:0007669"/>
    <property type="project" value="UniProtKB-SubCell"/>
</dbReference>
<proteinExistence type="predicted"/>
<feature type="compositionally biased region" description="Low complexity" evidence="6">
    <location>
        <begin position="206"/>
        <end position="219"/>
    </location>
</feature>
<evidence type="ECO:0000313" key="9">
    <source>
        <dbReference type="Proteomes" id="UP000054018"/>
    </source>
</evidence>
<dbReference type="InterPro" id="IPR001138">
    <property type="entry name" value="Zn2Cys6_DnaBD"/>
</dbReference>
<feature type="region of interest" description="Disordered" evidence="6">
    <location>
        <begin position="141"/>
        <end position="225"/>
    </location>
</feature>
<keyword evidence="4" id="KW-0804">Transcription</keyword>
<feature type="compositionally biased region" description="Basic residues" evidence="6">
    <location>
        <begin position="265"/>
        <end position="282"/>
    </location>
</feature>
<evidence type="ECO:0000256" key="6">
    <source>
        <dbReference type="SAM" id="MobiDB-lite"/>
    </source>
</evidence>
<protein>
    <recommendedName>
        <fullName evidence="7">Zn(2)-C6 fungal-type domain-containing protein</fullName>
    </recommendedName>
</protein>
<accession>A0A0C9ZZE5</accession>
<gene>
    <name evidence="8" type="ORF">PISMIDRAFT_8021</name>
</gene>
<keyword evidence="3" id="KW-0805">Transcription regulation</keyword>
<feature type="compositionally biased region" description="Polar residues" evidence="6">
    <location>
        <begin position="160"/>
        <end position="176"/>
    </location>
</feature>
<keyword evidence="9" id="KW-1185">Reference proteome</keyword>
<dbReference type="OrthoDB" id="10261408at2759"/>
<dbReference type="PROSITE" id="PS50048">
    <property type="entry name" value="ZN2_CY6_FUNGAL_2"/>
    <property type="match status" value="1"/>
</dbReference>
<dbReference type="Pfam" id="PF00172">
    <property type="entry name" value="Zn_clus"/>
    <property type="match status" value="1"/>
</dbReference>
<feature type="region of interest" description="Disordered" evidence="6">
    <location>
        <begin position="262"/>
        <end position="311"/>
    </location>
</feature>
<dbReference type="SMART" id="SM00066">
    <property type="entry name" value="GAL4"/>
    <property type="match status" value="1"/>
</dbReference>
<name>A0A0C9ZZE5_9AGAM</name>
<reference evidence="9" key="2">
    <citation type="submission" date="2015-01" db="EMBL/GenBank/DDBJ databases">
        <title>Evolutionary Origins and Diversification of the Mycorrhizal Mutualists.</title>
        <authorList>
            <consortium name="DOE Joint Genome Institute"/>
            <consortium name="Mycorrhizal Genomics Consortium"/>
            <person name="Kohler A."/>
            <person name="Kuo A."/>
            <person name="Nagy L.G."/>
            <person name="Floudas D."/>
            <person name="Copeland A."/>
            <person name="Barry K.W."/>
            <person name="Cichocki N."/>
            <person name="Veneault-Fourrey C."/>
            <person name="LaButti K."/>
            <person name="Lindquist E.A."/>
            <person name="Lipzen A."/>
            <person name="Lundell T."/>
            <person name="Morin E."/>
            <person name="Murat C."/>
            <person name="Riley R."/>
            <person name="Ohm R."/>
            <person name="Sun H."/>
            <person name="Tunlid A."/>
            <person name="Henrissat B."/>
            <person name="Grigoriev I.V."/>
            <person name="Hibbett D.S."/>
            <person name="Martin F."/>
        </authorList>
    </citation>
    <scope>NUCLEOTIDE SEQUENCE [LARGE SCALE GENOMIC DNA]</scope>
    <source>
        <strain evidence="9">441</strain>
    </source>
</reference>
<organism evidence="8 9">
    <name type="scientific">Pisolithus microcarpus 441</name>
    <dbReference type="NCBI Taxonomy" id="765257"/>
    <lineage>
        <taxon>Eukaryota</taxon>
        <taxon>Fungi</taxon>
        <taxon>Dikarya</taxon>
        <taxon>Basidiomycota</taxon>
        <taxon>Agaricomycotina</taxon>
        <taxon>Agaricomycetes</taxon>
        <taxon>Agaricomycetidae</taxon>
        <taxon>Boletales</taxon>
        <taxon>Sclerodermatineae</taxon>
        <taxon>Pisolithaceae</taxon>
        <taxon>Pisolithus</taxon>
    </lineage>
</organism>
<dbReference type="CDD" id="cd12148">
    <property type="entry name" value="fungal_TF_MHR"/>
    <property type="match status" value="1"/>
</dbReference>
<keyword evidence="2" id="KW-0479">Metal-binding</keyword>
<dbReference type="HOGENOM" id="CLU_010791_0_0_1"/>
<dbReference type="AlphaFoldDB" id="A0A0C9ZZE5"/>
<dbReference type="Gene3D" id="4.10.240.10">
    <property type="entry name" value="Zn(2)-C6 fungal-type DNA-binding domain"/>
    <property type="match status" value="1"/>
</dbReference>
<feature type="compositionally biased region" description="Pro residues" evidence="6">
    <location>
        <begin position="195"/>
        <end position="205"/>
    </location>
</feature>
<feature type="compositionally biased region" description="Polar residues" evidence="6">
    <location>
        <begin position="300"/>
        <end position="311"/>
    </location>
</feature>
<dbReference type="GO" id="GO:0008270">
    <property type="term" value="F:zinc ion binding"/>
    <property type="evidence" value="ECO:0007669"/>
    <property type="project" value="InterPro"/>
</dbReference>
<evidence type="ECO:0000256" key="5">
    <source>
        <dbReference type="ARBA" id="ARBA00023242"/>
    </source>
</evidence>
<dbReference type="InterPro" id="IPR036864">
    <property type="entry name" value="Zn2-C6_fun-type_DNA-bd_sf"/>
</dbReference>
<keyword evidence="5" id="KW-0539">Nucleus</keyword>
<evidence type="ECO:0000256" key="4">
    <source>
        <dbReference type="ARBA" id="ARBA00023163"/>
    </source>
</evidence>
<feature type="domain" description="Zn(2)-C6 fungal-type" evidence="7">
    <location>
        <begin position="230"/>
        <end position="260"/>
    </location>
</feature>
<comment type="subcellular location">
    <subcellularLocation>
        <location evidence="1">Nucleus</location>
    </subcellularLocation>
</comment>
<dbReference type="PANTHER" id="PTHR47338:SF5">
    <property type="entry name" value="ZN(II)2CYS6 TRANSCRIPTION FACTOR (EUROFUNG)"/>
    <property type="match status" value="1"/>
</dbReference>
<dbReference type="STRING" id="765257.A0A0C9ZZE5"/>
<sequence length="904" mass="100426">MVASTNGDVYAHFPHGIIVDDGPQSSEDGSGLHSPIFGAQFPHPHGDSIRYHHDRLDIHSAAGVLASQFDYKNIQLSVPQTSPHVYEDQLDIHSATHAHHPSSYSQDYPITHRNHLGLDIPPHSYHGARLPLPPVSGGGSALNYHLPAPHRRYSDDVTRDNSYSTGATASPPISSESDQRTLIPKREPESQPILHPAPAPSPQQPSPQSAQQESSTQSPARRESSNLVIACRQCRARKIRCDSTRPICHNCVRRSNECQYDAVPKRRGPDKRPGTRQRSCKKRPADGSAPVPPSKRKKAGSSTGNARTDVQAQRSGLDHNIMSTQQDAGNQPPLPVLSPRHPEFSSAQLRTLPDSYSTQPDKFRATSTQVIQYDPKESWNSLLSGYSKSREQSMDDIVNDFSLVFTTRGHWLPVINVPNLVQRLFGSEDRSLSQLCLIFAGLAVATLVKSSEMALGTAGRDRAAWLSDQAQASLEASWSSQSIDLNLARAALMLAVYESSAHPLYTPERERKSLLHLDHIIRSLGLAFMDSNEPDVSTFTPNTVPAAHRRIFSATGKDDLHSHPSASKCTCTPSPSNLTMMSDPNLPSWSYTPPCNPLWTPEEVDKEDCRRLCWSALSLVASYTSRCIASRKEPSEFFMTDPSNFRLLFPGEASERGPSDLKAQSPKDSIWALYCRSMLLWNFCTTRLRQNTFTSDETSDVALQAWREAQAIHDTLDSHRCGLDMNLLYMCREYVYNIQILITSTLQRFHGIGARHLLSFGRKHAEQWLCHLGYFVGRVRTSMKQLQDGCSDVFARRPFQVTWLASQISMCLLLWENDQSLIEALEVAKDILAPLELLNAIWPCPSGLCTTIAYESTSDMLPLVLQSTCDELRKKVISICHSINIPLPNPSNSSFPISPRARGG</sequence>
<evidence type="ECO:0000256" key="1">
    <source>
        <dbReference type="ARBA" id="ARBA00004123"/>
    </source>
</evidence>
<dbReference type="Proteomes" id="UP000054018">
    <property type="component" value="Unassembled WGS sequence"/>
</dbReference>
<dbReference type="CDD" id="cd00067">
    <property type="entry name" value="GAL4"/>
    <property type="match status" value="1"/>
</dbReference>
<dbReference type="SUPFAM" id="SSF57701">
    <property type="entry name" value="Zn2/Cys6 DNA-binding domain"/>
    <property type="match status" value="1"/>
</dbReference>
<evidence type="ECO:0000256" key="3">
    <source>
        <dbReference type="ARBA" id="ARBA00023015"/>
    </source>
</evidence>
<dbReference type="PANTHER" id="PTHR47338">
    <property type="entry name" value="ZN(II)2CYS6 TRANSCRIPTION FACTOR (EUROFUNG)-RELATED"/>
    <property type="match status" value="1"/>
</dbReference>
<evidence type="ECO:0000259" key="7">
    <source>
        <dbReference type="PROSITE" id="PS50048"/>
    </source>
</evidence>
<evidence type="ECO:0000313" key="8">
    <source>
        <dbReference type="EMBL" id="KIK27597.1"/>
    </source>
</evidence>
<dbReference type="InterPro" id="IPR050815">
    <property type="entry name" value="TF_fung"/>
</dbReference>